<dbReference type="EMBL" id="MU154524">
    <property type="protein sequence ID" value="KAF9501250.1"/>
    <property type="molecule type" value="Genomic_DNA"/>
</dbReference>
<dbReference type="Gene3D" id="3.40.50.720">
    <property type="entry name" value="NAD(P)-binding Rossmann-like Domain"/>
    <property type="match status" value="1"/>
</dbReference>
<sequence>MSSIRYSTSYTSSAMATPATQKAWIVERMGHPSRALKFVSDWPVPSEIPKNQVLVKIQPVARNPFWHLTSLSCLQGYSYRSVSEFIDAHPRRTYRHGRTRIQSPRPRTLCRSPFRQHRRSRTRQAEVPWRGTLARYALVPDICVTKRPFNIDVIHVSRLTLASLTAWQSLNCTHLWERGSRIIRNSDRESTRDQGRRERIRQERGISPENGSDEFIDYTKEPISKRTRLI</sequence>
<protein>
    <submittedName>
        <fullName evidence="2">Uncharacterized protein</fullName>
    </submittedName>
</protein>
<gene>
    <name evidence="2" type="ORF">BDN71DRAFT_1439580</name>
</gene>
<feature type="region of interest" description="Disordered" evidence="1">
    <location>
        <begin position="187"/>
        <end position="217"/>
    </location>
</feature>
<evidence type="ECO:0000256" key="1">
    <source>
        <dbReference type="SAM" id="MobiDB-lite"/>
    </source>
</evidence>
<organism evidence="2 3">
    <name type="scientific">Pleurotus eryngii</name>
    <name type="common">Boletus of the steppes</name>
    <dbReference type="NCBI Taxonomy" id="5323"/>
    <lineage>
        <taxon>Eukaryota</taxon>
        <taxon>Fungi</taxon>
        <taxon>Dikarya</taxon>
        <taxon>Basidiomycota</taxon>
        <taxon>Agaricomycotina</taxon>
        <taxon>Agaricomycetes</taxon>
        <taxon>Agaricomycetidae</taxon>
        <taxon>Agaricales</taxon>
        <taxon>Pleurotineae</taxon>
        <taxon>Pleurotaceae</taxon>
        <taxon>Pleurotus</taxon>
    </lineage>
</organism>
<dbReference type="Gene3D" id="3.90.180.10">
    <property type="entry name" value="Medium-chain alcohol dehydrogenases, catalytic domain"/>
    <property type="match status" value="2"/>
</dbReference>
<dbReference type="Proteomes" id="UP000807025">
    <property type="component" value="Unassembled WGS sequence"/>
</dbReference>
<feature type="compositionally biased region" description="Basic and acidic residues" evidence="1">
    <location>
        <begin position="187"/>
        <end position="206"/>
    </location>
</feature>
<dbReference type="InterPro" id="IPR011032">
    <property type="entry name" value="GroES-like_sf"/>
</dbReference>
<reference evidence="2" key="1">
    <citation type="submission" date="2020-11" db="EMBL/GenBank/DDBJ databases">
        <authorList>
            <consortium name="DOE Joint Genome Institute"/>
            <person name="Ahrendt S."/>
            <person name="Riley R."/>
            <person name="Andreopoulos W."/>
            <person name="Labutti K."/>
            <person name="Pangilinan J."/>
            <person name="Ruiz-Duenas F.J."/>
            <person name="Barrasa J.M."/>
            <person name="Sanchez-Garcia M."/>
            <person name="Camarero S."/>
            <person name="Miyauchi S."/>
            <person name="Serrano A."/>
            <person name="Linde D."/>
            <person name="Babiker R."/>
            <person name="Drula E."/>
            <person name="Ayuso-Fernandez I."/>
            <person name="Pacheco R."/>
            <person name="Padilla G."/>
            <person name="Ferreira P."/>
            <person name="Barriuso J."/>
            <person name="Kellner H."/>
            <person name="Castanera R."/>
            <person name="Alfaro M."/>
            <person name="Ramirez L."/>
            <person name="Pisabarro A.G."/>
            <person name="Kuo A."/>
            <person name="Tritt A."/>
            <person name="Lipzen A."/>
            <person name="He G."/>
            <person name="Yan M."/>
            <person name="Ng V."/>
            <person name="Cullen D."/>
            <person name="Martin F."/>
            <person name="Rosso M.-N."/>
            <person name="Henrissat B."/>
            <person name="Hibbett D."/>
            <person name="Martinez A.T."/>
            <person name="Grigoriev I.V."/>
        </authorList>
    </citation>
    <scope>NUCLEOTIDE SEQUENCE</scope>
    <source>
        <strain evidence="2">ATCC 90797</strain>
    </source>
</reference>
<comment type="caution">
    <text evidence="2">The sequence shown here is derived from an EMBL/GenBank/DDBJ whole genome shotgun (WGS) entry which is preliminary data.</text>
</comment>
<name>A0A9P6DKV7_PLEER</name>
<proteinExistence type="predicted"/>
<dbReference type="SUPFAM" id="SSF50129">
    <property type="entry name" value="GroES-like"/>
    <property type="match status" value="1"/>
</dbReference>
<keyword evidence="3" id="KW-1185">Reference proteome</keyword>
<dbReference type="AlphaFoldDB" id="A0A9P6DKV7"/>
<accession>A0A9P6DKV7</accession>
<dbReference type="OrthoDB" id="3509362at2759"/>
<evidence type="ECO:0000313" key="2">
    <source>
        <dbReference type="EMBL" id="KAF9501250.1"/>
    </source>
</evidence>
<evidence type="ECO:0000313" key="3">
    <source>
        <dbReference type="Proteomes" id="UP000807025"/>
    </source>
</evidence>